<evidence type="ECO:0000313" key="1">
    <source>
        <dbReference type="EMBL" id="SUJ09911.1"/>
    </source>
</evidence>
<evidence type="ECO:0000313" key="2">
    <source>
        <dbReference type="Proteomes" id="UP000254519"/>
    </source>
</evidence>
<organism evidence="1 2">
    <name type="scientific">Sporosarcina pasteurii</name>
    <name type="common">Bacillus pasteurii</name>
    <dbReference type="NCBI Taxonomy" id="1474"/>
    <lineage>
        <taxon>Bacteria</taxon>
        <taxon>Bacillati</taxon>
        <taxon>Bacillota</taxon>
        <taxon>Bacilli</taxon>
        <taxon>Bacillales</taxon>
        <taxon>Caryophanaceae</taxon>
        <taxon>Sporosarcina</taxon>
    </lineage>
</organism>
<keyword evidence="2" id="KW-1185">Reference proteome</keyword>
<reference evidence="1 2" key="1">
    <citation type="submission" date="2018-06" db="EMBL/GenBank/DDBJ databases">
        <authorList>
            <consortium name="Pathogen Informatics"/>
            <person name="Doyle S."/>
        </authorList>
    </citation>
    <scope>NUCLEOTIDE SEQUENCE [LARGE SCALE GENOMIC DNA]</scope>
    <source>
        <strain evidence="2">ATCC 11859 / DSM 33 / NCIB 8841 / NCTC 4822</strain>
    </source>
</reference>
<dbReference type="Pfam" id="PF03682">
    <property type="entry name" value="UPF0158"/>
    <property type="match status" value="1"/>
</dbReference>
<protein>
    <submittedName>
        <fullName evidence="1">Uncharacterized protein</fullName>
    </submittedName>
</protein>
<dbReference type="InterPro" id="IPR005361">
    <property type="entry name" value="UPF0158"/>
</dbReference>
<dbReference type="EMBL" id="UGYZ01000002">
    <property type="protein sequence ID" value="SUJ09911.1"/>
    <property type="molecule type" value="Genomic_DNA"/>
</dbReference>
<proteinExistence type="predicted"/>
<dbReference type="OrthoDB" id="48384at2"/>
<gene>
    <name evidence="1" type="ORF">NCTC4822_01934</name>
</gene>
<dbReference type="AlphaFoldDB" id="A0A380BZ18"/>
<dbReference type="RefSeq" id="WP_115361687.1">
    <property type="nucleotide sequence ID" value="NZ_CP038012.1"/>
</dbReference>
<dbReference type="Proteomes" id="UP000254519">
    <property type="component" value="Unassembled WGS sequence"/>
</dbReference>
<name>A0A380BZ18_SPOPA</name>
<sequence length="124" mass="14563">MQVTEALIEAFLNGNDEIKYMFNQKTKEILISEESEIGRDDNDTGEFLVPIPQMTSSEAYDLMVDFAKKQEPEVTQRLIDALNGKKPFRSFKDQIRGQEIEQAWYDYENDYAKRKMSTWLEHSL</sequence>
<accession>A0A380BZ18</accession>